<name>A0ACA9SC10_9GLOM</name>
<organism evidence="1 2">
    <name type="scientific">Racocetra persica</name>
    <dbReference type="NCBI Taxonomy" id="160502"/>
    <lineage>
        <taxon>Eukaryota</taxon>
        <taxon>Fungi</taxon>
        <taxon>Fungi incertae sedis</taxon>
        <taxon>Mucoromycota</taxon>
        <taxon>Glomeromycotina</taxon>
        <taxon>Glomeromycetes</taxon>
        <taxon>Diversisporales</taxon>
        <taxon>Gigasporaceae</taxon>
        <taxon>Racocetra</taxon>
    </lineage>
</organism>
<reference evidence="1" key="1">
    <citation type="submission" date="2021-06" db="EMBL/GenBank/DDBJ databases">
        <authorList>
            <person name="Kallberg Y."/>
            <person name="Tangrot J."/>
            <person name="Rosling A."/>
        </authorList>
    </citation>
    <scope>NUCLEOTIDE SEQUENCE</scope>
    <source>
        <strain evidence="1">MA461A</strain>
    </source>
</reference>
<feature type="non-terminal residue" evidence="1">
    <location>
        <position position="85"/>
    </location>
</feature>
<keyword evidence="2" id="KW-1185">Reference proteome</keyword>
<accession>A0ACA9SC10</accession>
<feature type="non-terminal residue" evidence="1">
    <location>
        <position position="1"/>
    </location>
</feature>
<sequence>IVKKCDNFPYLDEKDEENLIHNVVPLLLNNVKIGLIYKTTIPALKKYNEQHQKPCPFIIEETFVTFASHLNTFEELTQAIKKLLE</sequence>
<gene>
    <name evidence="1" type="ORF">RPERSI_LOCUS29416</name>
</gene>
<evidence type="ECO:0000313" key="2">
    <source>
        <dbReference type="Proteomes" id="UP000789920"/>
    </source>
</evidence>
<dbReference type="Proteomes" id="UP000789920">
    <property type="component" value="Unassembled WGS sequence"/>
</dbReference>
<evidence type="ECO:0000313" key="1">
    <source>
        <dbReference type="EMBL" id="CAG8835073.1"/>
    </source>
</evidence>
<proteinExistence type="predicted"/>
<protein>
    <submittedName>
        <fullName evidence="1">13865_t:CDS:1</fullName>
    </submittedName>
</protein>
<dbReference type="EMBL" id="CAJVQC010110937">
    <property type="protein sequence ID" value="CAG8835073.1"/>
    <property type="molecule type" value="Genomic_DNA"/>
</dbReference>
<comment type="caution">
    <text evidence="1">The sequence shown here is derived from an EMBL/GenBank/DDBJ whole genome shotgun (WGS) entry which is preliminary data.</text>
</comment>